<gene>
    <name evidence="1" type="ORF">EF294_19375</name>
</gene>
<protein>
    <submittedName>
        <fullName evidence="1">Uncharacterized protein</fullName>
    </submittedName>
</protein>
<dbReference type="EMBL" id="RKMH01000018">
    <property type="protein sequence ID" value="RPA57199.1"/>
    <property type="molecule type" value="Genomic_DNA"/>
</dbReference>
<proteinExistence type="predicted"/>
<evidence type="ECO:0000313" key="1">
    <source>
        <dbReference type="EMBL" id="RPA57199.1"/>
    </source>
</evidence>
<accession>A0A3N4G2L4</accession>
<sequence>MRRKQTHEPIVVGDLTAITFAVIGSSPSQPDVATFGRVTCVLNTRRHLANSHRQQQPPH</sequence>
<organism evidence="1 2">
    <name type="scientific">Gordonia oryzae</name>
    <dbReference type="NCBI Taxonomy" id="2487349"/>
    <lineage>
        <taxon>Bacteria</taxon>
        <taxon>Bacillati</taxon>
        <taxon>Actinomycetota</taxon>
        <taxon>Actinomycetes</taxon>
        <taxon>Mycobacteriales</taxon>
        <taxon>Gordoniaceae</taxon>
        <taxon>Gordonia</taxon>
    </lineage>
</organism>
<dbReference type="AlphaFoldDB" id="A0A3N4G2L4"/>
<name>A0A3N4G2L4_9ACTN</name>
<evidence type="ECO:0000313" key="2">
    <source>
        <dbReference type="Proteomes" id="UP000267536"/>
    </source>
</evidence>
<reference evidence="1 2" key="1">
    <citation type="submission" date="2018-11" db="EMBL/GenBank/DDBJ databases">
        <title>Draft genome sequence of Gordonia sp. RS15-1S isolated from rice stems.</title>
        <authorList>
            <person name="Muangham S."/>
        </authorList>
    </citation>
    <scope>NUCLEOTIDE SEQUENCE [LARGE SCALE GENOMIC DNA]</scope>
    <source>
        <strain evidence="1 2">RS15-1S</strain>
    </source>
</reference>
<comment type="caution">
    <text evidence="1">The sequence shown here is derived from an EMBL/GenBank/DDBJ whole genome shotgun (WGS) entry which is preliminary data.</text>
</comment>
<keyword evidence="2" id="KW-1185">Reference proteome</keyword>
<dbReference type="Proteomes" id="UP000267536">
    <property type="component" value="Unassembled WGS sequence"/>
</dbReference>